<proteinExistence type="predicted"/>
<accession>A0A1X7T7I3</accession>
<name>A0A1X7T7I3_AMPQE</name>
<reference evidence="1" key="1">
    <citation type="submission" date="2017-05" db="UniProtKB">
        <authorList>
            <consortium name="EnsemblMetazoa"/>
        </authorList>
    </citation>
    <scope>IDENTIFICATION</scope>
</reference>
<dbReference type="InParanoid" id="A0A1X7T7I3"/>
<dbReference type="AlphaFoldDB" id="A0A1X7T7I3"/>
<sequence length="81" mass="8859">MEVDMGASLCQFIEATYISLLPVLPPLSPTSVVLTTYTGEKISPLGCVDVQVVHQSLELHCLASTCRRGTKSHWPKLARAY</sequence>
<organism evidence="1">
    <name type="scientific">Amphimedon queenslandica</name>
    <name type="common">Sponge</name>
    <dbReference type="NCBI Taxonomy" id="400682"/>
    <lineage>
        <taxon>Eukaryota</taxon>
        <taxon>Metazoa</taxon>
        <taxon>Porifera</taxon>
        <taxon>Demospongiae</taxon>
        <taxon>Heteroscleromorpha</taxon>
        <taxon>Haplosclerida</taxon>
        <taxon>Niphatidae</taxon>
        <taxon>Amphimedon</taxon>
    </lineage>
</organism>
<evidence type="ECO:0000313" key="1">
    <source>
        <dbReference type="EnsemblMetazoa" id="Aqu2.1.10344_001"/>
    </source>
</evidence>
<dbReference type="EnsemblMetazoa" id="Aqu2.1.10344_001">
    <property type="protein sequence ID" value="Aqu2.1.10344_001"/>
    <property type="gene ID" value="Aqu2.1.10344"/>
</dbReference>
<protein>
    <submittedName>
        <fullName evidence="1">Uncharacterized protein</fullName>
    </submittedName>
</protein>